<dbReference type="PROSITE" id="PS51257">
    <property type="entry name" value="PROKAR_LIPOPROTEIN"/>
    <property type="match status" value="1"/>
</dbReference>
<name>A0ABQ5LTC6_9RHOB</name>
<proteinExistence type="predicted"/>
<reference evidence="1" key="1">
    <citation type="journal article" date="2023" name="Int. J. Syst. Evol. Microbiol.">
        <title>Sinisalibacter aestuarii sp. nov., isolated from estuarine sediment of the Arakawa River.</title>
        <authorList>
            <person name="Arafat S.T."/>
            <person name="Hirano S."/>
            <person name="Sato A."/>
            <person name="Takeuchi K."/>
            <person name="Yasuda T."/>
            <person name="Terahara T."/>
            <person name="Hamada M."/>
            <person name="Kobayashi T."/>
        </authorList>
    </citation>
    <scope>NUCLEOTIDE SEQUENCE</scope>
    <source>
        <strain evidence="1">B-399</strain>
    </source>
</reference>
<evidence type="ECO:0000313" key="1">
    <source>
        <dbReference type="EMBL" id="GKY87352.1"/>
    </source>
</evidence>
<dbReference type="Proteomes" id="UP001144205">
    <property type="component" value="Unassembled WGS sequence"/>
</dbReference>
<protein>
    <recommendedName>
        <fullName evidence="3">Lipoprotein</fullName>
    </recommendedName>
</protein>
<sequence>MKRRIGILGAAALALAACEGGTTGQAGATAGYIQTLPEGVLAIAAPNQDLSAVRIDPADGCYVYRYVGPVETTFLPLRTREGRPICSRPPETAEAAA</sequence>
<gene>
    <name evidence="1" type="ORF">STA1M1_12210</name>
</gene>
<dbReference type="EMBL" id="BROH01000002">
    <property type="protein sequence ID" value="GKY87352.1"/>
    <property type="molecule type" value="Genomic_DNA"/>
</dbReference>
<keyword evidence="2" id="KW-1185">Reference proteome</keyword>
<accession>A0ABQ5LTC6</accession>
<evidence type="ECO:0008006" key="3">
    <source>
        <dbReference type="Google" id="ProtNLM"/>
    </source>
</evidence>
<comment type="caution">
    <text evidence="1">The sequence shown here is derived from an EMBL/GenBank/DDBJ whole genome shotgun (WGS) entry which is preliminary data.</text>
</comment>
<dbReference type="RefSeq" id="WP_281841342.1">
    <property type="nucleotide sequence ID" value="NZ_BROH01000002.1"/>
</dbReference>
<organism evidence="1 2">
    <name type="scientific">Sinisalibacter aestuarii</name>
    <dbReference type="NCBI Taxonomy" id="2949426"/>
    <lineage>
        <taxon>Bacteria</taxon>
        <taxon>Pseudomonadati</taxon>
        <taxon>Pseudomonadota</taxon>
        <taxon>Alphaproteobacteria</taxon>
        <taxon>Rhodobacterales</taxon>
        <taxon>Roseobacteraceae</taxon>
        <taxon>Sinisalibacter</taxon>
    </lineage>
</organism>
<evidence type="ECO:0000313" key="2">
    <source>
        <dbReference type="Proteomes" id="UP001144205"/>
    </source>
</evidence>